<feature type="region of interest" description="Disordered" evidence="1">
    <location>
        <begin position="201"/>
        <end position="323"/>
    </location>
</feature>
<accession>A0A9X2ZD53</accession>
<feature type="region of interest" description="Disordered" evidence="1">
    <location>
        <begin position="370"/>
        <end position="389"/>
    </location>
</feature>
<feature type="compositionally biased region" description="Polar residues" evidence="1">
    <location>
        <begin position="10"/>
        <end position="39"/>
    </location>
</feature>
<dbReference type="AlphaFoldDB" id="A0A9X2ZD53"/>
<feature type="compositionally biased region" description="Basic and acidic residues" evidence="1">
    <location>
        <begin position="375"/>
        <end position="389"/>
    </location>
</feature>
<feature type="compositionally biased region" description="Low complexity" evidence="1">
    <location>
        <begin position="639"/>
        <end position="655"/>
    </location>
</feature>
<dbReference type="RefSeq" id="WP_259090970.1">
    <property type="nucleotide sequence ID" value="NZ_JANTZY010000033.1"/>
</dbReference>
<evidence type="ECO:0000313" key="3">
    <source>
        <dbReference type="Proteomes" id="UP001155040"/>
    </source>
</evidence>
<comment type="caution">
    <text evidence="2">The sequence shown here is derived from an EMBL/GenBank/DDBJ whole genome shotgun (WGS) entry which is preliminary data.</text>
</comment>
<proteinExistence type="predicted"/>
<organism evidence="2 3">
    <name type="scientific">Salinibacter ruber</name>
    <dbReference type="NCBI Taxonomy" id="146919"/>
    <lineage>
        <taxon>Bacteria</taxon>
        <taxon>Pseudomonadati</taxon>
        <taxon>Rhodothermota</taxon>
        <taxon>Rhodothermia</taxon>
        <taxon>Rhodothermales</taxon>
        <taxon>Salinibacteraceae</taxon>
        <taxon>Salinibacter</taxon>
    </lineage>
</organism>
<reference evidence="2" key="1">
    <citation type="submission" date="2022-08" db="EMBL/GenBank/DDBJ databases">
        <title>Genomic Encyclopedia of Type Strains, Phase V (KMG-V): Genome sequencing to study the core and pangenomes of soil and plant-associated prokaryotes.</title>
        <authorList>
            <person name="Whitman W."/>
        </authorList>
    </citation>
    <scope>NUCLEOTIDE SEQUENCE</scope>
    <source>
        <strain evidence="2">SP3012</strain>
    </source>
</reference>
<dbReference type="EMBL" id="JANUBF010000015">
    <property type="protein sequence ID" value="MCS4037209.1"/>
    <property type="molecule type" value="Genomic_DNA"/>
</dbReference>
<name>A0A9X2ZD53_9BACT</name>
<dbReference type="Proteomes" id="UP001155040">
    <property type="component" value="Unassembled WGS sequence"/>
</dbReference>
<feature type="compositionally biased region" description="Low complexity" evidence="1">
    <location>
        <begin position="278"/>
        <end position="303"/>
    </location>
</feature>
<evidence type="ECO:0000313" key="2">
    <source>
        <dbReference type="EMBL" id="MCS4037209.1"/>
    </source>
</evidence>
<feature type="compositionally biased region" description="Basic and acidic residues" evidence="1">
    <location>
        <begin position="209"/>
        <end position="225"/>
    </location>
</feature>
<sequence>MIPDKAISSGGDSSGRNASSKDVSGEGASSQKARTQEVNSETDADEEINDEVLDIGEGISGEVTNDPPEWCLPSPSAGKSPTVEEKYHHAVEVPAEGPYFYIDADISQGWPYGSEMALCKLGVTGKPPSVRCQENERDLYQKWNVEADLKPVFVATGRITTAEKEIVDHTLGWLPSRFQKNSEWRRCPPRELARTALLIAERRHRSGGARREGAGQKTDGDRRVENTTTQQARRRRLSIPGTTVHLEPVPSRKPVPSREPVHSREPVSSGRGDSEEATPTGETPVGETPVGETPVGETPTGEMPEGRPLREPMPNEGPFKGPFEGPSDQDLFDQGSLAGEASSMTGLAHWWLRQRALFAELRALEQSELAEEQDQITRKTATEASGRDHGEAAFEGKTAFGGKISHAEINQVQASKSELGREEVLSLRLKPACAALLSEAVACSSYQGRSALLRATATGRDRRAPIIAKAGMLFFWARRYFGKEVSLEKEGGEALEALQALSSFLSGLRRVGEALALIRRHLRAAELSAEEKLKALDDPSEKLPPVPGTVKKRVSADPRLTASVRVGRERRRLIEENATFSAYGSRSAYIRHMALGWDRNAQVRAQCASVAEWLESCREERAFEGDSTEGNPTEGRSTGGSPAEESPAEGAPAEGSPDEGGPRIQIGREDWRRLDRVFQQRFGVFLAGPGPRGKADVDGALRRGTRHLLGTDPETFATRMPAAL</sequence>
<feature type="compositionally biased region" description="Acidic residues" evidence="1">
    <location>
        <begin position="40"/>
        <end position="54"/>
    </location>
</feature>
<feature type="region of interest" description="Disordered" evidence="1">
    <location>
        <begin position="1"/>
        <end position="69"/>
    </location>
</feature>
<gene>
    <name evidence="2" type="ORF">GGQ01_002289</name>
</gene>
<protein>
    <submittedName>
        <fullName evidence="2">Uncharacterized protein</fullName>
    </submittedName>
</protein>
<evidence type="ECO:0000256" key="1">
    <source>
        <dbReference type="SAM" id="MobiDB-lite"/>
    </source>
</evidence>
<feature type="region of interest" description="Disordered" evidence="1">
    <location>
        <begin position="621"/>
        <end position="664"/>
    </location>
</feature>